<organism evidence="1 2">
    <name type="scientific">Cohnella soli</name>
    <dbReference type="NCBI Taxonomy" id="425005"/>
    <lineage>
        <taxon>Bacteria</taxon>
        <taxon>Bacillati</taxon>
        <taxon>Bacillota</taxon>
        <taxon>Bacilli</taxon>
        <taxon>Bacillales</taxon>
        <taxon>Paenibacillaceae</taxon>
        <taxon>Cohnella</taxon>
    </lineage>
</organism>
<keyword evidence="2" id="KW-1185">Reference proteome</keyword>
<dbReference type="EMBL" id="JBHSMI010000012">
    <property type="protein sequence ID" value="MFC5402374.1"/>
    <property type="molecule type" value="Genomic_DNA"/>
</dbReference>
<dbReference type="RefSeq" id="WP_378130764.1">
    <property type="nucleotide sequence ID" value="NZ_JBHSMI010000012.1"/>
</dbReference>
<gene>
    <name evidence="1" type="ORF">ACFPOF_06455</name>
</gene>
<reference evidence="2" key="1">
    <citation type="journal article" date="2019" name="Int. J. Syst. Evol. Microbiol.">
        <title>The Global Catalogue of Microorganisms (GCM) 10K type strain sequencing project: providing services to taxonomists for standard genome sequencing and annotation.</title>
        <authorList>
            <consortium name="The Broad Institute Genomics Platform"/>
            <consortium name="The Broad Institute Genome Sequencing Center for Infectious Disease"/>
            <person name="Wu L."/>
            <person name="Ma J."/>
        </authorList>
    </citation>
    <scope>NUCLEOTIDE SEQUENCE [LARGE SCALE GENOMIC DNA]</scope>
    <source>
        <strain evidence="2">CGMCC 1.18575</strain>
    </source>
</reference>
<accession>A0ABW0HMT6</accession>
<evidence type="ECO:0000313" key="1">
    <source>
        <dbReference type="EMBL" id="MFC5402374.1"/>
    </source>
</evidence>
<name>A0ABW0HMT6_9BACL</name>
<proteinExistence type="predicted"/>
<evidence type="ECO:0000313" key="2">
    <source>
        <dbReference type="Proteomes" id="UP001596113"/>
    </source>
</evidence>
<comment type="caution">
    <text evidence="1">The sequence shown here is derived from an EMBL/GenBank/DDBJ whole genome shotgun (WGS) entry which is preliminary data.</text>
</comment>
<dbReference type="Proteomes" id="UP001596113">
    <property type="component" value="Unassembled WGS sequence"/>
</dbReference>
<protein>
    <submittedName>
        <fullName evidence="1">Uncharacterized protein</fullName>
    </submittedName>
</protein>
<sequence length="50" mass="5338">MLLYHLNQAATAAAKGNGVPSLTQVELDQILKELEEKATRAGLLSTTLKS</sequence>